<name>A0A336LU03_CULSO</name>
<dbReference type="EMBL" id="UFQT01000196">
    <property type="protein sequence ID" value="SSX21522.1"/>
    <property type="molecule type" value="Genomic_DNA"/>
</dbReference>
<keyword evidence="2" id="KW-0812">Transmembrane</keyword>
<feature type="region of interest" description="Disordered" evidence="1">
    <location>
        <begin position="1"/>
        <end position="22"/>
    </location>
</feature>
<keyword evidence="2" id="KW-1133">Transmembrane helix</keyword>
<accession>A0A336LU03</accession>
<evidence type="ECO:0000313" key="3">
    <source>
        <dbReference type="EMBL" id="SSX21522.1"/>
    </source>
</evidence>
<proteinExistence type="predicted"/>
<sequence>MTKHSQPESETEEFNRISESDEAKKDFSMKNFIRSSFNLIKVCSFFFVVIILNKHTLIIKLEKEKLFNFPTHKLITN</sequence>
<feature type="transmembrane region" description="Helical" evidence="2">
    <location>
        <begin position="32"/>
        <end position="53"/>
    </location>
</feature>
<evidence type="ECO:0000256" key="1">
    <source>
        <dbReference type="SAM" id="MobiDB-lite"/>
    </source>
</evidence>
<reference evidence="3" key="1">
    <citation type="submission" date="2018-07" db="EMBL/GenBank/DDBJ databases">
        <authorList>
            <person name="Quirk P.G."/>
            <person name="Krulwich T.A."/>
        </authorList>
    </citation>
    <scope>NUCLEOTIDE SEQUENCE</scope>
</reference>
<protein>
    <submittedName>
        <fullName evidence="3">CSON004730 protein</fullName>
    </submittedName>
</protein>
<dbReference type="AlphaFoldDB" id="A0A336LU03"/>
<gene>
    <name evidence="3" type="primary">CSON004730</name>
</gene>
<evidence type="ECO:0000256" key="2">
    <source>
        <dbReference type="SAM" id="Phobius"/>
    </source>
</evidence>
<keyword evidence="2" id="KW-0472">Membrane</keyword>
<feature type="compositionally biased region" description="Basic and acidic residues" evidence="1">
    <location>
        <begin position="13"/>
        <end position="22"/>
    </location>
</feature>
<organism evidence="3">
    <name type="scientific">Culicoides sonorensis</name>
    <name type="common">Biting midge</name>
    <dbReference type="NCBI Taxonomy" id="179676"/>
    <lineage>
        <taxon>Eukaryota</taxon>
        <taxon>Metazoa</taxon>
        <taxon>Ecdysozoa</taxon>
        <taxon>Arthropoda</taxon>
        <taxon>Hexapoda</taxon>
        <taxon>Insecta</taxon>
        <taxon>Pterygota</taxon>
        <taxon>Neoptera</taxon>
        <taxon>Endopterygota</taxon>
        <taxon>Diptera</taxon>
        <taxon>Nematocera</taxon>
        <taxon>Chironomoidea</taxon>
        <taxon>Ceratopogonidae</taxon>
        <taxon>Ceratopogoninae</taxon>
        <taxon>Culicoides</taxon>
        <taxon>Monoculicoides</taxon>
    </lineage>
</organism>
<dbReference type="VEuPathDB" id="VectorBase:CSON004730"/>